<keyword evidence="4" id="KW-0833">Ubl conjugation pathway</keyword>
<feature type="coiled-coil region" evidence="7">
    <location>
        <begin position="375"/>
        <end position="451"/>
    </location>
</feature>
<comment type="catalytic activity">
    <reaction evidence="1">
        <text>Thiol-dependent hydrolysis of ester, thioester, amide, peptide and isopeptide bonds formed by the C-terminal Gly of ubiquitin (a 76-residue protein attached to proteins as an intracellular targeting signal).</text>
        <dbReference type="EC" id="3.4.19.12"/>
    </reaction>
</comment>
<sequence>MVSTLSICLQSRQGRKVISLASTASTKDLYESASKEFGVPVESLKGGFPPRRIPSEDSTPLSIFVSNQERVQVEFALTSKKGPKKNNGDKNKSCSQSKSVNNDKNNAGSSSGTRRSKRAASKAATESMPAIIKAQDEYLKNTAPSGKKRARSNQSSDAVSGVFPSGNTTQQRLNKIKPAKLSASAGAGRRLADGATVANPSEAGRQAAMRRRRREVGSGEKSTDMSTALIGTLHDKGQMGIILRKGMKNAVLSSYETTRSFSRLAVIQARSYQMTNFTGDGNSSGGVGGDLLKVIYQGSVDKSKMEETVDCIPRDVLQAVLEGIHASNKEALRPENLSRLSPRVLWSCVKCFPTLSSVPDMYRELLPDLDWSFLRRRAEQLSEKALENKRQAMDEEEDVDLERASNVIAAVEHAMEHLQDYHAEERKAKQAQAAEARLRRLQQQQQIGKNKEANDASWVLTTPSEPDRDELRECIETSVPVIGTTTRAIITKWISQLMKEHKIHNWRELANVSEEKINMIVSKLEVPEPNLRSWIDNAQNESVSEIMVEICDSNIKAVEILTEHARSGTPRDLAGWKFIPDLLVEQLREICSEQEYGWMELGTISTWCDRAHCVLQDNEWLNWYATPVE</sequence>
<evidence type="ECO:0000256" key="5">
    <source>
        <dbReference type="ARBA" id="ARBA00022801"/>
    </source>
</evidence>
<keyword evidence="5" id="KW-0378">Hydrolase</keyword>
<keyword evidence="3" id="KW-0645">Protease</keyword>
<evidence type="ECO:0000256" key="3">
    <source>
        <dbReference type="ARBA" id="ARBA00022670"/>
    </source>
</evidence>
<accession>A0A7S4ATR9</accession>
<reference evidence="10" key="1">
    <citation type="submission" date="2021-01" db="EMBL/GenBank/DDBJ databases">
        <authorList>
            <person name="Corre E."/>
            <person name="Pelletier E."/>
            <person name="Niang G."/>
            <person name="Scheremetjew M."/>
            <person name="Finn R."/>
            <person name="Kale V."/>
            <person name="Holt S."/>
            <person name="Cochrane G."/>
            <person name="Meng A."/>
            <person name="Brown T."/>
            <person name="Cohen L."/>
        </authorList>
    </citation>
    <scope>NUCLEOTIDE SEQUENCE</scope>
    <source>
        <strain evidence="10">10249 10 AB</strain>
    </source>
</reference>
<dbReference type="EMBL" id="HBIX01029003">
    <property type="protein sequence ID" value="CAE0726758.1"/>
    <property type="molecule type" value="Transcribed_RNA"/>
</dbReference>
<feature type="region of interest" description="Disordered" evidence="8">
    <location>
        <begin position="142"/>
        <end position="228"/>
    </location>
</feature>
<evidence type="ECO:0000256" key="8">
    <source>
        <dbReference type="SAM" id="MobiDB-lite"/>
    </source>
</evidence>
<evidence type="ECO:0000256" key="7">
    <source>
        <dbReference type="SAM" id="Coils"/>
    </source>
</evidence>
<evidence type="ECO:0000256" key="4">
    <source>
        <dbReference type="ARBA" id="ARBA00022786"/>
    </source>
</evidence>
<evidence type="ECO:0000256" key="6">
    <source>
        <dbReference type="ARBA" id="ARBA00022807"/>
    </source>
</evidence>
<dbReference type="EC" id="3.4.19.12" evidence="2"/>
<keyword evidence="6" id="KW-0788">Thiol protease</keyword>
<gene>
    <name evidence="10" type="ORF">PAUS00366_LOCUS19515</name>
</gene>
<feature type="region of interest" description="Disordered" evidence="8">
    <location>
        <begin position="76"/>
        <end position="128"/>
    </location>
</feature>
<evidence type="ECO:0000256" key="2">
    <source>
        <dbReference type="ARBA" id="ARBA00012759"/>
    </source>
</evidence>
<feature type="region of interest" description="Disordered" evidence="8">
    <location>
        <begin position="40"/>
        <end position="61"/>
    </location>
</feature>
<keyword evidence="7" id="KW-0175">Coiled coil</keyword>
<proteinExistence type="predicted"/>
<name>A0A7S4ATR9_9STRA</name>
<organism evidence="10">
    <name type="scientific">Pseudo-nitzschia australis</name>
    <dbReference type="NCBI Taxonomy" id="44445"/>
    <lineage>
        <taxon>Eukaryota</taxon>
        <taxon>Sar</taxon>
        <taxon>Stramenopiles</taxon>
        <taxon>Ochrophyta</taxon>
        <taxon>Bacillariophyta</taxon>
        <taxon>Bacillariophyceae</taxon>
        <taxon>Bacillariophycidae</taxon>
        <taxon>Bacillariales</taxon>
        <taxon>Bacillariaceae</taxon>
        <taxon>Pseudo-nitzschia</taxon>
    </lineage>
</organism>
<evidence type="ECO:0000259" key="9">
    <source>
        <dbReference type="Pfam" id="PF21403"/>
    </source>
</evidence>
<dbReference type="InterPro" id="IPR048857">
    <property type="entry name" value="OTU1_Ubl"/>
</dbReference>
<evidence type="ECO:0000313" key="10">
    <source>
        <dbReference type="EMBL" id="CAE0726758.1"/>
    </source>
</evidence>
<evidence type="ECO:0000256" key="1">
    <source>
        <dbReference type="ARBA" id="ARBA00000707"/>
    </source>
</evidence>
<dbReference type="AlphaFoldDB" id="A0A7S4ATR9"/>
<protein>
    <recommendedName>
        <fullName evidence="2">ubiquitinyl hydrolase 1</fullName>
        <ecNumber evidence="2">3.4.19.12</ecNumber>
    </recommendedName>
</protein>
<feature type="domain" description="OTU1 Ubl" evidence="9">
    <location>
        <begin position="10"/>
        <end position="53"/>
    </location>
</feature>
<dbReference type="Gene3D" id="3.10.20.90">
    <property type="entry name" value="Phosphatidylinositol 3-kinase Catalytic Subunit, Chain A, domain 1"/>
    <property type="match status" value="1"/>
</dbReference>
<feature type="compositionally biased region" description="Polar residues" evidence="8">
    <location>
        <begin position="93"/>
        <end position="106"/>
    </location>
</feature>
<dbReference type="Pfam" id="PF21403">
    <property type="entry name" value="OTU1_UBXL"/>
    <property type="match status" value="1"/>
</dbReference>